<proteinExistence type="predicted"/>
<dbReference type="Proteomes" id="UP001221142">
    <property type="component" value="Unassembled WGS sequence"/>
</dbReference>
<organism evidence="1 2">
    <name type="scientific">Roridomyces roridus</name>
    <dbReference type="NCBI Taxonomy" id="1738132"/>
    <lineage>
        <taxon>Eukaryota</taxon>
        <taxon>Fungi</taxon>
        <taxon>Dikarya</taxon>
        <taxon>Basidiomycota</taxon>
        <taxon>Agaricomycotina</taxon>
        <taxon>Agaricomycetes</taxon>
        <taxon>Agaricomycetidae</taxon>
        <taxon>Agaricales</taxon>
        <taxon>Marasmiineae</taxon>
        <taxon>Mycenaceae</taxon>
        <taxon>Roridomyces</taxon>
    </lineage>
</organism>
<evidence type="ECO:0000313" key="2">
    <source>
        <dbReference type="Proteomes" id="UP001221142"/>
    </source>
</evidence>
<reference evidence="1" key="1">
    <citation type="submission" date="2023-03" db="EMBL/GenBank/DDBJ databases">
        <title>Massive genome expansion in bonnet fungi (Mycena s.s.) driven by repeated elements and novel gene families across ecological guilds.</title>
        <authorList>
            <consortium name="Lawrence Berkeley National Laboratory"/>
            <person name="Harder C.B."/>
            <person name="Miyauchi S."/>
            <person name="Viragh M."/>
            <person name="Kuo A."/>
            <person name="Thoen E."/>
            <person name="Andreopoulos B."/>
            <person name="Lu D."/>
            <person name="Skrede I."/>
            <person name="Drula E."/>
            <person name="Henrissat B."/>
            <person name="Morin E."/>
            <person name="Kohler A."/>
            <person name="Barry K."/>
            <person name="LaButti K."/>
            <person name="Morin E."/>
            <person name="Salamov A."/>
            <person name="Lipzen A."/>
            <person name="Mereny Z."/>
            <person name="Hegedus B."/>
            <person name="Baldrian P."/>
            <person name="Stursova M."/>
            <person name="Weitz H."/>
            <person name="Taylor A."/>
            <person name="Grigoriev I.V."/>
            <person name="Nagy L.G."/>
            <person name="Martin F."/>
            <person name="Kauserud H."/>
        </authorList>
    </citation>
    <scope>NUCLEOTIDE SEQUENCE</scope>
    <source>
        <strain evidence="1">9284</strain>
    </source>
</reference>
<gene>
    <name evidence="1" type="ORF">FB45DRAFT_178844</name>
</gene>
<name>A0AAD7FW59_9AGAR</name>
<protein>
    <recommendedName>
        <fullName evidence="3">Fungal N-terminal domain-containing protein</fullName>
    </recommendedName>
</protein>
<sequence>MDPITVTTTVITLATFIKDLIEVGQSIMDSIEKVSENRRQLRDLTNEICRSLANIANLVRGCEDEYMAPALLAALGELKAEMLHVLRVCQDSIIKQEDRGLQALKSQLKMWRMRNKMENKIWHLKEHVMSCYMKFIAYSTARNEQRTAKIDRTTDHVEEMAFTAVNATVRIEQTVVLNHTENQVRLQRIEGMMARVLCEEKFGQDIMNQTMDIISADTGHATLESQYLSVSVMHLIDHLRVAVVSGKLSPRKSKDIPSMGQPHFVLPTPSKNVLYDILRMTILCNNPAQFKLQWTDINFSLGVELGNLGSSSEAMSWYTLSRKK</sequence>
<evidence type="ECO:0000313" key="1">
    <source>
        <dbReference type="EMBL" id="KAJ7646639.1"/>
    </source>
</evidence>
<accession>A0AAD7FW59</accession>
<dbReference type="EMBL" id="JARKIF010000002">
    <property type="protein sequence ID" value="KAJ7646639.1"/>
    <property type="molecule type" value="Genomic_DNA"/>
</dbReference>
<dbReference type="CDD" id="cd21037">
    <property type="entry name" value="MLKL_NTD"/>
    <property type="match status" value="1"/>
</dbReference>
<dbReference type="AlphaFoldDB" id="A0AAD7FW59"/>
<dbReference type="InterPro" id="IPR059179">
    <property type="entry name" value="MLKL-like_MCAfunc"/>
</dbReference>
<comment type="caution">
    <text evidence="1">The sequence shown here is derived from an EMBL/GenBank/DDBJ whole genome shotgun (WGS) entry which is preliminary data.</text>
</comment>
<keyword evidence="2" id="KW-1185">Reference proteome</keyword>
<evidence type="ECO:0008006" key="3">
    <source>
        <dbReference type="Google" id="ProtNLM"/>
    </source>
</evidence>